<feature type="compositionally biased region" description="Gly residues" evidence="1">
    <location>
        <begin position="1"/>
        <end position="10"/>
    </location>
</feature>
<sequence length="80" mass="8922">MNRLGRGGGVSHSSSSSVYPSFRATVDDDQDLPTYDPRSHVAQKHLSRLRSAQNAIHVIPLLIFICVLILWFFSTPGDRI</sequence>
<evidence type="ECO:0000313" key="3">
    <source>
        <dbReference type="EMBL" id="KAK4262554.1"/>
    </source>
</evidence>
<reference evidence="3" key="1">
    <citation type="submission" date="2023-10" db="EMBL/GenBank/DDBJ databases">
        <title>Chromosome-level genome of the transformable northern wattle, Acacia crassicarpa.</title>
        <authorList>
            <person name="Massaro I."/>
            <person name="Sinha N.R."/>
            <person name="Poethig S."/>
            <person name="Leichty A.R."/>
        </authorList>
    </citation>
    <scope>NUCLEOTIDE SEQUENCE</scope>
    <source>
        <strain evidence="3">Acra3RX</strain>
        <tissue evidence="3">Leaf</tissue>
    </source>
</reference>
<feature type="transmembrane region" description="Helical" evidence="2">
    <location>
        <begin position="54"/>
        <end position="73"/>
    </location>
</feature>
<dbReference type="EMBL" id="JAWXYG010000009">
    <property type="protein sequence ID" value="KAK4262554.1"/>
    <property type="molecule type" value="Genomic_DNA"/>
</dbReference>
<keyword evidence="2" id="KW-1133">Transmembrane helix</keyword>
<dbReference type="PANTHER" id="PTHR34189">
    <property type="entry name" value="TRANSMEMBRANE PROTEIN"/>
    <property type="match status" value="1"/>
</dbReference>
<evidence type="ECO:0000313" key="4">
    <source>
        <dbReference type="Proteomes" id="UP001293593"/>
    </source>
</evidence>
<evidence type="ECO:0000256" key="1">
    <source>
        <dbReference type="SAM" id="MobiDB-lite"/>
    </source>
</evidence>
<accession>A0AAE1MET2</accession>
<keyword evidence="2" id="KW-0472">Membrane</keyword>
<keyword evidence="4" id="KW-1185">Reference proteome</keyword>
<evidence type="ECO:0000256" key="2">
    <source>
        <dbReference type="SAM" id="Phobius"/>
    </source>
</evidence>
<dbReference type="PANTHER" id="PTHR34189:SF13">
    <property type="entry name" value="TRANSMEMBRANE PROTEIN"/>
    <property type="match status" value="1"/>
</dbReference>
<name>A0AAE1MET2_9FABA</name>
<evidence type="ECO:0008006" key="5">
    <source>
        <dbReference type="Google" id="ProtNLM"/>
    </source>
</evidence>
<proteinExistence type="predicted"/>
<dbReference type="AlphaFoldDB" id="A0AAE1MET2"/>
<organism evidence="3 4">
    <name type="scientific">Acacia crassicarpa</name>
    <name type="common">northern wattle</name>
    <dbReference type="NCBI Taxonomy" id="499986"/>
    <lineage>
        <taxon>Eukaryota</taxon>
        <taxon>Viridiplantae</taxon>
        <taxon>Streptophyta</taxon>
        <taxon>Embryophyta</taxon>
        <taxon>Tracheophyta</taxon>
        <taxon>Spermatophyta</taxon>
        <taxon>Magnoliopsida</taxon>
        <taxon>eudicotyledons</taxon>
        <taxon>Gunneridae</taxon>
        <taxon>Pentapetalae</taxon>
        <taxon>rosids</taxon>
        <taxon>fabids</taxon>
        <taxon>Fabales</taxon>
        <taxon>Fabaceae</taxon>
        <taxon>Caesalpinioideae</taxon>
        <taxon>mimosoid clade</taxon>
        <taxon>Acacieae</taxon>
        <taxon>Acacia</taxon>
    </lineage>
</organism>
<keyword evidence="2" id="KW-0812">Transmembrane</keyword>
<gene>
    <name evidence="3" type="ORF">QN277_028102</name>
</gene>
<feature type="region of interest" description="Disordered" evidence="1">
    <location>
        <begin position="1"/>
        <end position="22"/>
    </location>
</feature>
<protein>
    <recommendedName>
        <fullName evidence="5">Transmembrane protein</fullName>
    </recommendedName>
</protein>
<comment type="caution">
    <text evidence="3">The sequence shown here is derived from an EMBL/GenBank/DDBJ whole genome shotgun (WGS) entry which is preliminary data.</text>
</comment>
<dbReference type="Proteomes" id="UP001293593">
    <property type="component" value="Unassembled WGS sequence"/>
</dbReference>